<organism evidence="11 12">
    <name type="scientific">Adineta steineri</name>
    <dbReference type="NCBI Taxonomy" id="433720"/>
    <lineage>
        <taxon>Eukaryota</taxon>
        <taxon>Metazoa</taxon>
        <taxon>Spiralia</taxon>
        <taxon>Gnathifera</taxon>
        <taxon>Rotifera</taxon>
        <taxon>Eurotatoria</taxon>
        <taxon>Bdelloidea</taxon>
        <taxon>Adinetida</taxon>
        <taxon>Adinetidae</taxon>
        <taxon>Adineta</taxon>
    </lineage>
</organism>
<evidence type="ECO:0000313" key="11">
    <source>
        <dbReference type="EMBL" id="CAF3703870.1"/>
    </source>
</evidence>
<gene>
    <name evidence="11" type="ORF">OKA104_LOCUS12691</name>
</gene>
<dbReference type="EMBL" id="CAJOAY010000618">
    <property type="protein sequence ID" value="CAF3703870.1"/>
    <property type="molecule type" value="Genomic_DNA"/>
</dbReference>
<keyword evidence="3" id="KW-0378">Hydrolase</keyword>
<dbReference type="InterPro" id="IPR050713">
    <property type="entry name" value="RTP_Phos/Ushers"/>
</dbReference>
<feature type="transmembrane region" description="Helical" evidence="8">
    <location>
        <begin position="718"/>
        <end position="742"/>
    </location>
</feature>
<dbReference type="EC" id="3.1.3.48" evidence="1"/>
<evidence type="ECO:0000256" key="6">
    <source>
        <dbReference type="ARBA" id="ARBA00023180"/>
    </source>
</evidence>
<dbReference type="InterPro" id="IPR000242">
    <property type="entry name" value="PTP_cat"/>
</dbReference>
<dbReference type="FunFam" id="3.90.190.10:FF:000102">
    <property type="entry name" value="Receptor-type tyrosine-protein phosphatase"/>
    <property type="match status" value="1"/>
</dbReference>
<evidence type="ECO:0000259" key="10">
    <source>
        <dbReference type="PROSITE" id="PS50056"/>
    </source>
</evidence>
<dbReference type="InterPro" id="IPR016130">
    <property type="entry name" value="Tyr_Pase_AS"/>
</dbReference>
<dbReference type="InterPro" id="IPR000387">
    <property type="entry name" value="Tyr_Pase_dom"/>
</dbReference>
<evidence type="ECO:0000256" key="1">
    <source>
        <dbReference type="ARBA" id="ARBA00013064"/>
    </source>
</evidence>
<feature type="domain" description="Tyrosine specific protein phosphatases" evidence="10">
    <location>
        <begin position="996"/>
        <end position="1071"/>
    </location>
</feature>
<evidence type="ECO:0000259" key="9">
    <source>
        <dbReference type="PROSITE" id="PS50055"/>
    </source>
</evidence>
<dbReference type="AlphaFoldDB" id="A0A818UWK5"/>
<reference evidence="11" key="1">
    <citation type="submission" date="2021-02" db="EMBL/GenBank/DDBJ databases">
        <authorList>
            <person name="Nowell W R."/>
        </authorList>
    </citation>
    <scope>NUCLEOTIDE SEQUENCE</scope>
</reference>
<dbReference type="PANTHER" id="PTHR46957:SF3">
    <property type="entry name" value="CYTOKINE RECEPTOR"/>
    <property type="match status" value="1"/>
</dbReference>
<accession>A0A818UWK5</accession>
<evidence type="ECO:0000256" key="4">
    <source>
        <dbReference type="ARBA" id="ARBA00022912"/>
    </source>
</evidence>
<dbReference type="Gene3D" id="3.90.190.10">
    <property type="entry name" value="Protein tyrosine phosphatase superfamily"/>
    <property type="match status" value="1"/>
</dbReference>
<dbReference type="InterPro" id="IPR003595">
    <property type="entry name" value="Tyr_Pase_cat"/>
</dbReference>
<keyword evidence="8" id="KW-0472">Membrane</keyword>
<dbReference type="PRINTS" id="PR00700">
    <property type="entry name" value="PRTYPHPHTASE"/>
</dbReference>
<sequence length="1098" mass="127651">MNNDNSTSISYENLTSTVSVELSTVEERNTTYYEYLTSKETTISYSSSSSSSIIPIITEAPLFFSIISLTIHSSRIDQQNSYSVDILFNTTCPSKRESNITFIFQSLSLDETKLCISSFKQHGLITCDNNFIYGVSYTVDGYVLCGTRNISLSTKKKLYEIGKPKYLNSTNSATSIDSLIFLPGLFYRLIIELTSVNQTCSIEYSIRDSPYYHCLFKNLPSAQWFVLNYYALADHHQTPSSDVTIVYTDLEDLYFGCELNKNNQQIDFYWTNLTASGYSNLTISILNEENKHIWSLSCNPYISQDICSTKQYRLESGKEYHVIAKLKKVLPNYNGQKTGTCSIKTNLSPISMNSIRHEFLNETIVGISWLAHPFHVQTRLRNLETNLLEYPIENNHRTALFINLTEASIYQLEFNISKPNWLSLFQNTNYHIQTDFKNLIIESIHRPSVNSLIVNTNQYNMSKIKIIYCIEQITNDTIQICSFSNTFNQLIPGTIYNISVTIHREPFQNIFIWEKRSVFKLANTNPSLLRIRTWKTNEHCAGELLNNFSILYSTECILNDRIYNCNQLQCGCRYQFRIIFSEIFINSLCSIFPCDIQLNNSTLTNIQFQTPLETVQNLRIISMSPILKEIEVDFDQPYGCFERLILICEATSLKQRKIFINSTVCTDLIPKEYYRIYVETKRIGWETVTSEIVETRLVFISNDNNNENMKKGSFVQSVLIPTMIGILLIPILIVLAAFIFVYRRRRQKHSNERNNQFTINHRNTTTKLSNIVNQVNIFPHTKQTNSKKHTFVSRPIRIKDLSSEYEQLIANNYYNLSDEFHARFLIKLKLRNSLEEIPEFTQCNQLLKNRYKDIIPYEHSRVKLIPIDECDSGYINANFITGLHNPREYIACQGPLKTTINDHWQMIWEQNVTFIIMLTDLIERGTNKCERYWPSNLEDVEIFGNISVCVTACVNMNSYDLRSIQLKKNDETRSIKHYAFKMWDDHTVPTNSDMLIDFIRLIRSKYRSECHGPILIHCSAGVGRSGTFIALDRLLQQFDKVSFYGYLDIYGTVLDMRRCRDKMVQNEHQYLFIYRCLKQEYEKRSGNSNHAIIADDHV</sequence>
<dbReference type="PROSITE" id="PS50055">
    <property type="entry name" value="TYR_PHOSPHATASE_PTP"/>
    <property type="match status" value="1"/>
</dbReference>
<dbReference type="InterPro" id="IPR029021">
    <property type="entry name" value="Prot-tyrosine_phosphatase-like"/>
</dbReference>
<keyword evidence="5 8" id="KW-1133">Transmembrane helix</keyword>
<proteinExistence type="predicted"/>
<evidence type="ECO:0000256" key="5">
    <source>
        <dbReference type="ARBA" id="ARBA00022989"/>
    </source>
</evidence>
<dbReference type="GO" id="GO:0004725">
    <property type="term" value="F:protein tyrosine phosphatase activity"/>
    <property type="evidence" value="ECO:0007669"/>
    <property type="project" value="UniProtKB-EC"/>
</dbReference>
<name>A0A818UWK5_9BILA</name>
<dbReference type="SMART" id="SM00404">
    <property type="entry name" value="PTPc_motif"/>
    <property type="match status" value="1"/>
</dbReference>
<keyword evidence="4" id="KW-0904">Protein phosphatase</keyword>
<dbReference type="PROSITE" id="PS50056">
    <property type="entry name" value="TYR_PHOSPHATASE_2"/>
    <property type="match status" value="1"/>
</dbReference>
<evidence type="ECO:0000256" key="3">
    <source>
        <dbReference type="ARBA" id="ARBA00022801"/>
    </source>
</evidence>
<dbReference type="PANTHER" id="PTHR46957">
    <property type="entry name" value="CYTOKINE RECEPTOR"/>
    <property type="match status" value="1"/>
</dbReference>
<dbReference type="SMART" id="SM00194">
    <property type="entry name" value="PTPc"/>
    <property type="match status" value="1"/>
</dbReference>
<dbReference type="GO" id="GO:0016020">
    <property type="term" value="C:membrane"/>
    <property type="evidence" value="ECO:0007669"/>
    <property type="project" value="UniProtKB-SubCell"/>
</dbReference>
<evidence type="ECO:0000256" key="2">
    <source>
        <dbReference type="ARBA" id="ARBA00022692"/>
    </source>
</evidence>
<keyword evidence="2 8" id="KW-0812">Transmembrane</keyword>
<dbReference type="Proteomes" id="UP000663881">
    <property type="component" value="Unassembled WGS sequence"/>
</dbReference>
<keyword evidence="6" id="KW-0325">Glycoprotein</keyword>
<feature type="domain" description="Tyrosine-protein phosphatase" evidence="9">
    <location>
        <begin position="848"/>
        <end position="1080"/>
    </location>
</feature>
<protein>
    <recommendedName>
        <fullName evidence="1">protein-tyrosine-phosphatase</fullName>
        <ecNumber evidence="1">3.1.3.48</ecNumber>
    </recommendedName>
</protein>
<evidence type="ECO:0000313" key="12">
    <source>
        <dbReference type="Proteomes" id="UP000663881"/>
    </source>
</evidence>
<dbReference type="PROSITE" id="PS00383">
    <property type="entry name" value="TYR_PHOSPHATASE_1"/>
    <property type="match status" value="1"/>
</dbReference>
<dbReference type="SUPFAM" id="SSF52799">
    <property type="entry name" value="(Phosphotyrosine protein) phosphatases II"/>
    <property type="match status" value="1"/>
</dbReference>
<evidence type="ECO:0000256" key="8">
    <source>
        <dbReference type="SAM" id="Phobius"/>
    </source>
</evidence>
<evidence type="ECO:0000256" key="7">
    <source>
        <dbReference type="ARBA" id="ARBA00051722"/>
    </source>
</evidence>
<comment type="caution">
    <text evidence="11">The sequence shown here is derived from an EMBL/GenBank/DDBJ whole genome shotgun (WGS) entry which is preliminary data.</text>
</comment>
<comment type="catalytic activity">
    <reaction evidence="7">
        <text>O-phospho-L-tyrosyl-[protein] + H2O = L-tyrosyl-[protein] + phosphate</text>
        <dbReference type="Rhea" id="RHEA:10684"/>
        <dbReference type="Rhea" id="RHEA-COMP:10136"/>
        <dbReference type="Rhea" id="RHEA-COMP:20101"/>
        <dbReference type="ChEBI" id="CHEBI:15377"/>
        <dbReference type="ChEBI" id="CHEBI:43474"/>
        <dbReference type="ChEBI" id="CHEBI:46858"/>
        <dbReference type="ChEBI" id="CHEBI:61978"/>
        <dbReference type="EC" id="3.1.3.48"/>
    </reaction>
</comment>
<dbReference type="Pfam" id="PF00102">
    <property type="entry name" value="Y_phosphatase"/>
    <property type="match status" value="1"/>
</dbReference>